<keyword evidence="2" id="KW-0645">Protease</keyword>
<reference evidence="3" key="1">
    <citation type="submission" date="2016-11" db="EMBL/GenBank/DDBJ databases">
        <authorList>
            <person name="Varghese N."/>
            <person name="Submissions S."/>
        </authorList>
    </citation>
    <scope>NUCLEOTIDE SEQUENCE [LARGE SCALE GENOMIC DNA]</scope>
    <source>
        <strain evidence="3">CGMCC 1.7063</strain>
    </source>
</reference>
<dbReference type="OrthoDB" id="9812068at2"/>
<accession>A0A1M5A8W4</accession>
<dbReference type="SUPFAM" id="SSF50156">
    <property type="entry name" value="PDZ domain-like"/>
    <property type="match status" value="1"/>
</dbReference>
<sequence>MNSIYKLIFFIFLVGCSHSNKFDANSAWDELITTLRSEYAYIDRVNEDFDSVISNFHSKALATTSKEEFIDVAQSLLRNFRDPHLNLGPYDNDDFIVYPTGSDIYAEIQASSVVIVDIKSDSAAFEQGLRPGMTIKGVDGSTIDEAIEAVTGMPIERLSLAQKNYALNIALGGKRYQSRTLAVVNEDGEHSYSLAPSYDSINRLKDGPAVSFRDIGGVGYIRFNNALGNNTSVDEFGNAISSLEQSQALIIDLRNTPSGGNTGVAEPILGHFTEAKRTYQRYRTQTPGRSYSEATLQQATVSPQSPLINKPFVVLAGRWTGSMGEGMTIGLDALGAKAVIGAPMADLLGGIKRIELNVSGAWLELGFERLYHVNGSYREDFIPDMPLNSADIDEQGRDQALLVALDVLTKG</sequence>
<organism evidence="2 3">
    <name type="scientific">Microbulbifer donghaiensis</name>
    <dbReference type="NCBI Taxonomy" id="494016"/>
    <lineage>
        <taxon>Bacteria</taxon>
        <taxon>Pseudomonadati</taxon>
        <taxon>Pseudomonadota</taxon>
        <taxon>Gammaproteobacteria</taxon>
        <taxon>Cellvibrionales</taxon>
        <taxon>Microbulbiferaceae</taxon>
        <taxon>Microbulbifer</taxon>
    </lineage>
</organism>
<feature type="domain" description="Tail specific protease" evidence="1">
    <location>
        <begin position="218"/>
        <end position="379"/>
    </location>
</feature>
<dbReference type="Gene3D" id="3.30.750.44">
    <property type="match status" value="1"/>
</dbReference>
<dbReference type="STRING" id="494016.SAMN04487965_1786"/>
<dbReference type="AlphaFoldDB" id="A0A1M5A8W4"/>
<dbReference type="Gene3D" id="3.90.226.10">
    <property type="entry name" value="2-enoyl-CoA Hydratase, Chain A, domain 1"/>
    <property type="match status" value="1"/>
</dbReference>
<dbReference type="GO" id="GO:0006508">
    <property type="term" value="P:proteolysis"/>
    <property type="evidence" value="ECO:0007669"/>
    <property type="project" value="UniProtKB-KW"/>
</dbReference>
<dbReference type="SUPFAM" id="SSF52096">
    <property type="entry name" value="ClpP/crotonase"/>
    <property type="match status" value="1"/>
</dbReference>
<dbReference type="InterPro" id="IPR029045">
    <property type="entry name" value="ClpP/crotonase-like_dom_sf"/>
</dbReference>
<proteinExistence type="predicted"/>
<dbReference type="EMBL" id="FQVA01000001">
    <property type="protein sequence ID" value="SHF26718.1"/>
    <property type="molecule type" value="Genomic_DNA"/>
</dbReference>
<evidence type="ECO:0000313" key="2">
    <source>
        <dbReference type="EMBL" id="SHF26718.1"/>
    </source>
</evidence>
<dbReference type="Proteomes" id="UP000184170">
    <property type="component" value="Unassembled WGS sequence"/>
</dbReference>
<name>A0A1M5A8W4_9GAMM</name>
<gene>
    <name evidence="2" type="ORF">SAMN04487965_1786</name>
</gene>
<dbReference type="Pfam" id="PF03572">
    <property type="entry name" value="Peptidase_S41"/>
    <property type="match status" value="1"/>
</dbReference>
<evidence type="ECO:0000313" key="3">
    <source>
        <dbReference type="Proteomes" id="UP000184170"/>
    </source>
</evidence>
<dbReference type="GO" id="GO:0008236">
    <property type="term" value="F:serine-type peptidase activity"/>
    <property type="evidence" value="ECO:0007669"/>
    <property type="project" value="InterPro"/>
</dbReference>
<keyword evidence="2" id="KW-0378">Hydrolase</keyword>
<dbReference type="InterPro" id="IPR005151">
    <property type="entry name" value="Tail-specific_protease"/>
</dbReference>
<evidence type="ECO:0000259" key="1">
    <source>
        <dbReference type="Pfam" id="PF03572"/>
    </source>
</evidence>
<keyword evidence="3" id="KW-1185">Reference proteome</keyword>
<dbReference type="InterPro" id="IPR036034">
    <property type="entry name" value="PDZ_sf"/>
</dbReference>
<protein>
    <submittedName>
        <fullName evidence="2">Carboxyl-terminal processing protease</fullName>
    </submittedName>
</protein>
<dbReference type="RefSeq" id="WP_073273763.1">
    <property type="nucleotide sequence ID" value="NZ_FQVA01000001.1"/>
</dbReference>